<feature type="compositionally biased region" description="Low complexity" evidence="1">
    <location>
        <begin position="350"/>
        <end position="377"/>
    </location>
</feature>
<proteinExistence type="predicted"/>
<accession>E9EF57</accession>
<keyword evidence="3" id="KW-1185">Reference proteome</keyword>
<gene>
    <name evidence="2" type="ORF">MAC_08505</name>
</gene>
<dbReference type="InParanoid" id="E9EF57"/>
<evidence type="ECO:0000313" key="2">
    <source>
        <dbReference type="EMBL" id="EFY85440.1"/>
    </source>
</evidence>
<dbReference type="OrthoDB" id="5152093at2759"/>
<feature type="compositionally biased region" description="Low complexity" evidence="1">
    <location>
        <begin position="303"/>
        <end position="321"/>
    </location>
</feature>
<dbReference type="AlphaFoldDB" id="E9EF57"/>
<name>E9EF57_METAQ</name>
<protein>
    <submittedName>
        <fullName evidence="2">Uncharacterized protein</fullName>
    </submittedName>
</protein>
<dbReference type="eggNOG" id="ENOG502SDDW">
    <property type="taxonomic scope" value="Eukaryota"/>
</dbReference>
<sequence>MSCTPTSAFDSRCPESQPPSPSERRSTSQHRHNFTAQNSRIAAPSMQLYSLLVLAAAEWAAAEQVLPMQAIGSVSARQLFAKSEPVFEFSKRATCDIGQVACHDGCIPIGGRCCASTGWCKAGTVCDEKLGGCCPLGKTCTSGPTGGPTCDTGYTRCKDKCMPVGGDCCSDGNFCKAGTKCNGNGACSTGTGGGGGSNQCLSTETSCNDKCMPKGSVCCGNGRYCQSGYTCVNGGLNCSPGGTGGDGGGGGNQCLSTQEACNNKCMPKGSVCCGNGKYCPTGYTCVNAGLNCSPGGTGGGSSGVRDSGTTSAAPGTTAQPTYTLTSDDGSGASPTNAQPTDAQSGPTPPSGTTAPANPSPTDSGAGRAAGTGAPTQTRAPAAAGMVQVPLAFGAVAMALPLVL</sequence>
<dbReference type="EMBL" id="GL698577">
    <property type="protein sequence ID" value="EFY85440.1"/>
    <property type="molecule type" value="Genomic_DNA"/>
</dbReference>
<feature type="region of interest" description="Disordered" evidence="1">
    <location>
        <begin position="297"/>
        <end position="377"/>
    </location>
</feature>
<feature type="region of interest" description="Disordered" evidence="1">
    <location>
        <begin position="1"/>
        <end position="33"/>
    </location>
</feature>
<feature type="compositionally biased region" description="Polar residues" evidence="1">
    <location>
        <begin position="322"/>
        <end position="343"/>
    </location>
</feature>
<dbReference type="STRING" id="655827.E9EF57"/>
<evidence type="ECO:0000313" key="3">
    <source>
        <dbReference type="Proteomes" id="UP000002499"/>
    </source>
</evidence>
<reference evidence="2 3" key="1">
    <citation type="journal article" date="2011" name="PLoS Genet.">
        <title>Genome sequencing and comparative transcriptomics of the model entomopathogenic fungi Metarhizium anisopliae and M. acridum.</title>
        <authorList>
            <person name="Gao Q."/>
            <person name="Jin K."/>
            <person name="Ying S.H."/>
            <person name="Zhang Y."/>
            <person name="Xiao G."/>
            <person name="Shang Y."/>
            <person name="Duan Z."/>
            <person name="Hu X."/>
            <person name="Xie X.Q."/>
            <person name="Zhou G."/>
            <person name="Peng G."/>
            <person name="Luo Z."/>
            <person name="Huang W."/>
            <person name="Wang B."/>
            <person name="Fang W."/>
            <person name="Wang S."/>
            <person name="Zhong Y."/>
            <person name="Ma L.J."/>
            <person name="St Leger R.J."/>
            <person name="Zhao G.P."/>
            <person name="Pei Y."/>
            <person name="Feng M.G."/>
            <person name="Xia Y."/>
            <person name="Wang C."/>
        </authorList>
    </citation>
    <scope>NUCLEOTIDE SEQUENCE [LARGE SCALE GENOMIC DNA]</scope>
    <source>
        <strain evidence="2 3">CQMa 102</strain>
    </source>
</reference>
<organism evidence="3">
    <name type="scientific">Metarhizium acridum (strain CQMa 102)</name>
    <dbReference type="NCBI Taxonomy" id="655827"/>
    <lineage>
        <taxon>Eukaryota</taxon>
        <taxon>Fungi</taxon>
        <taxon>Dikarya</taxon>
        <taxon>Ascomycota</taxon>
        <taxon>Pezizomycotina</taxon>
        <taxon>Sordariomycetes</taxon>
        <taxon>Hypocreomycetidae</taxon>
        <taxon>Hypocreales</taxon>
        <taxon>Clavicipitaceae</taxon>
        <taxon>Metarhizium</taxon>
    </lineage>
</organism>
<evidence type="ECO:0000256" key="1">
    <source>
        <dbReference type="SAM" id="MobiDB-lite"/>
    </source>
</evidence>
<dbReference type="Proteomes" id="UP000002499">
    <property type="component" value="Unassembled WGS sequence"/>
</dbReference>
<dbReference type="HOGENOM" id="CLU_769617_0_0_1"/>
<dbReference type="OMA" id="PKGMVCC"/>